<dbReference type="RefSeq" id="WP_038693209.1">
    <property type="nucleotide sequence ID" value="NZ_CP009286.1"/>
</dbReference>
<dbReference type="AlphaFoldDB" id="A0A089LKR6"/>
<dbReference type="Pfam" id="PF12730">
    <property type="entry name" value="ABC2_membrane_4"/>
    <property type="match status" value="1"/>
</dbReference>
<dbReference type="PANTHER" id="PTHR37305:SF1">
    <property type="entry name" value="MEMBRANE PROTEIN"/>
    <property type="match status" value="1"/>
</dbReference>
<dbReference type="EMBL" id="CP009286">
    <property type="protein sequence ID" value="AIQ62136.1"/>
    <property type="molecule type" value="Genomic_DNA"/>
</dbReference>
<keyword evidence="3" id="KW-1185">Reference proteome</keyword>
<feature type="transmembrane region" description="Helical" evidence="1">
    <location>
        <begin position="147"/>
        <end position="166"/>
    </location>
</feature>
<name>A0A089LKR6_9BACL</name>
<keyword evidence="1" id="KW-0812">Transmembrane</keyword>
<feature type="transmembrane region" description="Helical" evidence="1">
    <location>
        <begin position="211"/>
        <end position="231"/>
    </location>
</feature>
<dbReference type="CDD" id="cd21809">
    <property type="entry name" value="ABC-2_lan_permease-like"/>
    <property type="match status" value="1"/>
</dbReference>
<keyword evidence="1" id="KW-0472">Membrane</keyword>
<accession>A0A089LKR6</accession>
<proteinExistence type="predicted"/>
<keyword evidence="1" id="KW-1133">Transmembrane helix</keyword>
<dbReference type="PANTHER" id="PTHR37305">
    <property type="entry name" value="INTEGRAL MEMBRANE PROTEIN-RELATED"/>
    <property type="match status" value="1"/>
</dbReference>
<dbReference type="HOGENOM" id="CLU_086622_5_1_9"/>
<sequence length="237" mass="25560">MMRVIASDWLKIRGRGVWLLALLGPLGVMAIQALNFGLRLDYMKSIYAGHLWEGLLEQTMQFVPMTLLLGSTLICSLIAGIEHQTGAWKQLLALPVSRISVFVSKLLLALLLLSVSCLLLPVFLAALGLLLGFPAVELPVIDLLRTGFPSFAAALPFTALQLWLSLVSRNQSLAVSVGVITAIMSPFLTSLPEWVPTNWVYYAWSGPGRPGFAGAGIALGLLLLIPGAVHFGRKDVS</sequence>
<dbReference type="Proteomes" id="UP000029507">
    <property type="component" value="Chromosome"/>
</dbReference>
<feature type="transmembrane region" description="Helical" evidence="1">
    <location>
        <begin position="173"/>
        <end position="191"/>
    </location>
</feature>
<dbReference type="OrthoDB" id="3190532at2"/>
<feature type="transmembrane region" description="Helical" evidence="1">
    <location>
        <begin position="102"/>
        <end position="135"/>
    </location>
</feature>
<evidence type="ECO:0000313" key="2">
    <source>
        <dbReference type="EMBL" id="AIQ62136.1"/>
    </source>
</evidence>
<reference evidence="2 3" key="1">
    <citation type="submission" date="2014-08" db="EMBL/GenBank/DDBJ databases">
        <title>Comparative genomics of the Paenibacillus odorifer group.</title>
        <authorList>
            <person name="den Bakker H.C."/>
            <person name="Tsai Y.-C."/>
            <person name="Martin N."/>
            <person name="Korlach J."/>
            <person name="Wiedmann M."/>
        </authorList>
    </citation>
    <scope>NUCLEOTIDE SEQUENCE [LARGE SCALE GENOMIC DNA]</scope>
    <source>
        <strain evidence="2 3">DSM 14472</strain>
    </source>
</reference>
<evidence type="ECO:0000256" key="1">
    <source>
        <dbReference type="SAM" id="Phobius"/>
    </source>
</evidence>
<feature type="transmembrane region" description="Helical" evidence="1">
    <location>
        <begin position="62"/>
        <end position="81"/>
    </location>
</feature>
<evidence type="ECO:0000313" key="3">
    <source>
        <dbReference type="Proteomes" id="UP000029507"/>
    </source>
</evidence>
<protein>
    <submittedName>
        <fullName evidence="2">Permease</fullName>
    </submittedName>
</protein>
<dbReference type="KEGG" id="pste:PSTEL_02360"/>
<dbReference type="STRING" id="169760.PSTEL_02360"/>
<organism evidence="2 3">
    <name type="scientific">Paenibacillus stellifer</name>
    <dbReference type="NCBI Taxonomy" id="169760"/>
    <lineage>
        <taxon>Bacteria</taxon>
        <taxon>Bacillati</taxon>
        <taxon>Bacillota</taxon>
        <taxon>Bacilli</taxon>
        <taxon>Bacillales</taxon>
        <taxon>Paenibacillaceae</taxon>
        <taxon>Paenibacillus</taxon>
    </lineage>
</organism>
<gene>
    <name evidence="2" type="ORF">PSTEL_02360</name>
</gene>